<proteinExistence type="predicted"/>
<name>A0A6A5YHG6_9PLEO</name>
<evidence type="ECO:0000256" key="1">
    <source>
        <dbReference type="SAM" id="Phobius"/>
    </source>
</evidence>
<evidence type="ECO:0000313" key="3">
    <source>
        <dbReference type="Proteomes" id="UP000799770"/>
    </source>
</evidence>
<dbReference type="Proteomes" id="UP000799770">
    <property type="component" value="Unassembled WGS sequence"/>
</dbReference>
<keyword evidence="1" id="KW-1133">Transmembrane helix</keyword>
<protein>
    <submittedName>
        <fullName evidence="2">Uncharacterized protein</fullName>
    </submittedName>
</protein>
<accession>A0A6A5YHG6</accession>
<keyword evidence="1" id="KW-0812">Transmembrane</keyword>
<organism evidence="2 3">
    <name type="scientific">Lophiotrema nucula</name>
    <dbReference type="NCBI Taxonomy" id="690887"/>
    <lineage>
        <taxon>Eukaryota</taxon>
        <taxon>Fungi</taxon>
        <taxon>Dikarya</taxon>
        <taxon>Ascomycota</taxon>
        <taxon>Pezizomycotina</taxon>
        <taxon>Dothideomycetes</taxon>
        <taxon>Pleosporomycetidae</taxon>
        <taxon>Pleosporales</taxon>
        <taxon>Lophiotremataceae</taxon>
        <taxon>Lophiotrema</taxon>
    </lineage>
</organism>
<sequence>MRTSTYAVLILPCEHPELAIALVYSLRCLVLVSVASLTFLVMTSHPHILLATQTEPVTDLGLLAVFSCAVIRLHSGCMRVLRPLAAQTARQPMSAAWAIWWVPIVGSLRTTTVVAEPGANPDIFRLAIRRLRRLRWMAVLLMLMWSWRSRRWCCARCMRRGEITGWRACALLRTLWSVVAGLSLRCDG</sequence>
<keyword evidence="3" id="KW-1185">Reference proteome</keyword>
<feature type="transmembrane region" description="Helical" evidence="1">
    <location>
        <begin position="134"/>
        <end position="150"/>
    </location>
</feature>
<gene>
    <name evidence="2" type="ORF">BDV96DRAFT_591141</name>
</gene>
<evidence type="ECO:0000313" key="2">
    <source>
        <dbReference type="EMBL" id="KAF2106413.1"/>
    </source>
</evidence>
<keyword evidence="1" id="KW-0472">Membrane</keyword>
<feature type="transmembrane region" description="Helical" evidence="1">
    <location>
        <begin position="62"/>
        <end position="81"/>
    </location>
</feature>
<reference evidence="2" key="1">
    <citation type="journal article" date="2020" name="Stud. Mycol.">
        <title>101 Dothideomycetes genomes: a test case for predicting lifestyles and emergence of pathogens.</title>
        <authorList>
            <person name="Haridas S."/>
            <person name="Albert R."/>
            <person name="Binder M."/>
            <person name="Bloem J."/>
            <person name="Labutti K."/>
            <person name="Salamov A."/>
            <person name="Andreopoulos B."/>
            <person name="Baker S."/>
            <person name="Barry K."/>
            <person name="Bills G."/>
            <person name="Bluhm B."/>
            <person name="Cannon C."/>
            <person name="Castanera R."/>
            <person name="Culley D."/>
            <person name="Daum C."/>
            <person name="Ezra D."/>
            <person name="Gonzalez J."/>
            <person name="Henrissat B."/>
            <person name="Kuo A."/>
            <person name="Liang C."/>
            <person name="Lipzen A."/>
            <person name="Lutzoni F."/>
            <person name="Magnuson J."/>
            <person name="Mondo S."/>
            <person name="Nolan M."/>
            <person name="Ohm R."/>
            <person name="Pangilinan J."/>
            <person name="Park H.-J."/>
            <person name="Ramirez L."/>
            <person name="Alfaro M."/>
            <person name="Sun H."/>
            <person name="Tritt A."/>
            <person name="Yoshinaga Y."/>
            <person name="Zwiers L.-H."/>
            <person name="Turgeon B."/>
            <person name="Goodwin S."/>
            <person name="Spatafora J."/>
            <person name="Crous P."/>
            <person name="Grigoriev I."/>
        </authorList>
    </citation>
    <scope>NUCLEOTIDE SEQUENCE</scope>
    <source>
        <strain evidence="2">CBS 627.86</strain>
    </source>
</reference>
<dbReference type="AlphaFoldDB" id="A0A6A5YHG6"/>
<dbReference type="EMBL" id="ML977363">
    <property type="protein sequence ID" value="KAF2106413.1"/>
    <property type="molecule type" value="Genomic_DNA"/>
</dbReference>
<feature type="transmembrane region" description="Helical" evidence="1">
    <location>
        <begin position="21"/>
        <end position="42"/>
    </location>
</feature>